<evidence type="ECO:0000256" key="5">
    <source>
        <dbReference type="ARBA" id="ARBA00022692"/>
    </source>
</evidence>
<dbReference type="Pfam" id="PF00664">
    <property type="entry name" value="ABC_membrane"/>
    <property type="match status" value="2"/>
</dbReference>
<dbReference type="InterPro" id="IPR044726">
    <property type="entry name" value="ABCC_6TM_D2"/>
</dbReference>
<keyword evidence="11 13" id="KW-0472">Membrane</keyword>
<dbReference type="InterPro" id="IPR011527">
    <property type="entry name" value="ABC1_TM_dom"/>
</dbReference>
<dbReference type="GO" id="GO:0008559">
    <property type="term" value="F:ABC-type xenobiotic transporter activity"/>
    <property type="evidence" value="ECO:0007669"/>
    <property type="project" value="UniProtKB-EC"/>
</dbReference>
<dbReference type="FunFam" id="1.20.1560.10:FF:000003">
    <property type="entry name" value="ABC transporter C family member 10"/>
    <property type="match status" value="1"/>
</dbReference>
<feature type="transmembrane region" description="Helical" evidence="13">
    <location>
        <begin position="905"/>
        <end position="934"/>
    </location>
</feature>
<dbReference type="SUPFAM" id="SSF52540">
    <property type="entry name" value="P-loop containing nucleoside triphosphate hydrolases"/>
    <property type="match status" value="1"/>
</dbReference>
<evidence type="ECO:0000256" key="11">
    <source>
        <dbReference type="ARBA" id="ARBA00023136"/>
    </source>
</evidence>
<dbReference type="GO" id="GO:0016020">
    <property type="term" value="C:membrane"/>
    <property type="evidence" value="ECO:0007669"/>
    <property type="project" value="UniProtKB-SubCell"/>
</dbReference>
<feature type="transmembrane region" description="Helical" evidence="13">
    <location>
        <begin position="1094"/>
        <end position="1110"/>
    </location>
</feature>
<protein>
    <recommendedName>
        <fullName evidence="3">ABC-type xenobiotic transporter</fullName>
        <ecNumber evidence="3">7.6.2.2</ecNumber>
    </recommendedName>
</protein>
<keyword evidence="6" id="KW-0677">Repeat</keyword>
<feature type="transmembrane region" description="Helical" evidence="13">
    <location>
        <begin position="135"/>
        <end position="158"/>
    </location>
</feature>
<dbReference type="Gene3D" id="3.40.50.300">
    <property type="entry name" value="P-loop containing nucleotide triphosphate hydrolases"/>
    <property type="match status" value="2"/>
</dbReference>
<feature type="transmembrane region" description="Helical" evidence="13">
    <location>
        <begin position="102"/>
        <end position="123"/>
    </location>
</feature>
<evidence type="ECO:0000256" key="6">
    <source>
        <dbReference type="ARBA" id="ARBA00022737"/>
    </source>
</evidence>
<evidence type="ECO:0000256" key="7">
    <source>
        <dbReference type="ARBA" id="ARBA00022741"/>
    </source>
</evidence>
<keyword evidence="16" id="KW-1185">Reference proteome</keyword>
<dbReference type="CDD" id="cd18580">
    <property type="entry name" value="ABC_6TM_ABCC_D2"/>
    <property type="match status" value="1"/>
</dbReference>
<evidence type="ECO:0000259" key="14">
    <source>
        <dbReference type="PROSITE" id="PS50929"/>
    </source>
</evidence>
<keyword evidence="8" id="KW-0067">ATP-binding</keyword>
<feature type="domain" description="ABC transmembrane type-1" evidence="14">
    <location>
        <begin position="337"/>
        <end position="614"/>
    </location>
</feature>
<evidence type="ECO:0000256" key="3">
    <source>
        <dbReference type="ARBA" id="ARBA00012191"/>
    </source>
</evidence>
<feature type="transmembrane region" description="Helical" evidence="13">
    <location>
        <begin position="204"/>
        <end position="224"/>
    </location>
</feature>
<feature type="transmembrane region" description="Helical" evidence="13">
    <location>
        <begin position="862"/>
        <end position="885"/>
    </location>
</feature>
<comment type="caution">
    <text evidence="15">The sequence shown here is derived from an EMBL/GenBank/DDBJ whole genome shotgun (WGS) entry which is preliminary data.</text>
</comment>
<feature type="transmembrane region" description="Helical" evidence="13">
    <location>
        <begin position="1000"/>
        <end position="1018"/>
    </location>
</feature>
<dbReference type="SUPFAM" id="SSF90123">
    <property type="entry name" value="ABC transporter transmembrane region"/>
    <property type="match status" value="2"/>
</dbReference>
<accession>A0A7J7BZP5</accession>
<feature type="transmembrane region" description="Helical" evidence="13">
    <location>
        <begin position="577"/>
        <end position="598"/>
    </location>
</feature>
<dbReference type="PANTHER" id="PTHR24223:SF189">
    <property type="entry name" value="ABC TRANSPORTER C FAMILY MEMBER 5"/>
    <property type="match status" value="1"/>
</dbReference>
<feature type="transmembrane region" description="Helical" evidence="13">
    <location>
        <begin position="170"/>
        <end position="189"/>
    </location>
</feature>
<dbReference type="EC" id="7.6.2.2" evidence="3"/>
<evidence type="ECO:0000256" key="12">
    <source>
        <dbReference type="ARBA" id="ARBA00034018"/>
    </source>
</evidence>
<evidence type="ECO:0000256" key="2">
    <source>
        <dbReference type="ARBA" id="ARBA00009726"/>
    </source>
</evidence>
<keyword evidence="9" id="KW-1278">Translocase</keyword>
<dbReference type="FunFam" id="1.20.1560.10:FF:000002">
    <property type="entry name" value="ABC transporter C family member 5"/>
    <property type="match status" value="1"/>
</dbReference>
<dbReference type="Proteomes" id="UP000593562">
    <property type="component" value="Unassembled WGS sequence"/>
</dbReference>
<feature type="transmembrane region" description="Helical" evidence="13">
    <location>
        <begin position="550"/>
        <end position="571"/>
    </location>
</feature>
<name>A0A7J7BZP5_TRIWF</name>
<evidence type="ECO:0000256" key="4">
    <source>
        <dbReference type="ARBA" id="ARBA00022448"/>
    </source>
</evidence>
<evidence type="ECO:0000313" key="16">
    <source>
        <dbReference type="Proteomes" id="UP000593562"/>
    </source>
</evidence>
<comment type="catalytic activity">
    <reaction evidence="12">
        <text>ATP + H2O + xenobioticSide 1 = ADP + phosphate + xenobioticSide 2.</text>
        <dbReference type="EC" id="7.6.2.2"/>
    </reaction>
</comment>
<dbReference type="InterPro" id="IPR050173">
    <property type="entry name" value="ABC_transporter_C-like"/>
</dbReference>
<evidence type="ECO:0000256" key="10">
    <source>
        <dbReference type="ARBA" id="ARBA00022989"/>
    </source>
</evidence>
<keyword evidence="5 13" id="KW-0812">Transmembrane</keyword>
<reference evidence="15 16" key="1">
    <citation type="journal article" date="2020" name="Nat. Commun.">
        <title>Genome of Tripterygium wilfordii and identification of cytochrome P450 involved in triptolide biosynthesis.</title>
        <authorList>
            <person name="Tu L."/>
            <person name="Su P."/>
            <person name="Zhang Z."/>
            <person name="Gao L."/>
            <person name="Wang J."/>
            <person name="Hu T."/>
            <person name="Zhou J."/>
            <person name="Zhang Y."/>
            <person name="Zhao Y."/>
            <person name="Liu Y."/>
            <person name="Song Y."/>
            <person name="Tong Y."/>
            <person name="Lu Y."/>
            <person name="Yang J."/>
            <person name="Xu C."/>
            <person name="Jia M."/>
            <person name="Peters R.J."/>
            <person name="Huang L."/>
            <person name="Gao W."/>
        </authorList>
    </citation>
    <scope>NUCLEOTIDE SEQUENCE [LARGE SCALE GENOMIC DNA]</scope>
    <source>
        <strain evidence="16">cv. XIE 37</strain>
        <tissue evidence="15">Leaf</tissue>
    </source>
</reference>
<keyword evidence="7" id="KW-0547">Nucleotide-binding</keyword>
<evidence type="ECO:0000313" key="15">
    <source>
        <dbReference type="EMBL" id="KAF5726986.1"/>
    </source>
</evidence>
<dbReference type="InterPro" id="IPR036640">
    <property type="entry name" value="ABC1_TM_sf"/>
</dbReference>
<feature type="domain" description="ABC transmembrane type-1" evidence="14">
    <location>
        <begin position="866"/>
        <end position="1136"/>
    </location>
</feature>
<proteinExistence type="inferred from homology"/>
<dbReference type="AlphaFoldDB" id="A0A7J7BZP5"/>
<dbReference type="InterPro" id="IPR027417">
    <property type="entry name" value="P-loop_NTPase"/>
</dbReference>
<feature type="transmembrane region" description="Helical" evidence="13">
    <location>
        <begin position="38"/>
        <end position="61"/>
    </location>
</feature>
<evidence type="ECO:0000256" key="1">
    <source>
        <dbReference type="ARBA" id="ARBA00004141"/>
    </source>
</evidence>
<dbReference type="CDD" id="cd18579">
    <property type="entry name" value="ABC_6TM_ABCC_D1"/>
    <property type="match status" value="1"/>
</dbReference>
<keyword evidence="10 13" id="KW-1133">Transmembrane helix</keyword>
<feature type="transmembrane region" description="Helical" evidence="13">
    <location>
        <begin position="445"/>
        <end position="466"/>
    </location>
</feature>
<comment type="similarity">
    <text evidence="2">Belongs to the ABC transporter superfamily. ABCC family. Conjugate transporter (TC 3.A.1.208) subfamily.</text>
</comment>
<keyword evidence="4" id="KW-0813">Transport</keyword>
<sequence>MGIYLLLNKISAASTSATNIQPAQSIFKAIQGLSVLELSSICINLTLILVFLFVISARQLFVCVGRIRTLKDDPVVNLSPVRRSISLDGEVREVKIGSDFKLSVVCCFYVLFVQLLVLGFDGVGLIREGVNEKVVHWLVICLPAAQGLAWFVLGFSAVHCKFKLSEKFPFLLRVWWFVSFVICLCTLYVDGRGFVIEGSKHWCSHAVANFAATPALAFLCFIAVRGATGIQVCRNSDLQEPLLLEEETGCLRVTPYSDAGLFSLATLSWLNPLLSIGAKRPLELKDIPLLAPKDRSKTNYKILKSNWDRLKAENPPTQPSLAWAILKSFWKEAACNAIFAGLNTIVSYVGPYMISYFVDYLGGKETFPHEGYILAGIFFSAKLVETLSTRQWYLGVDILGMHVRSALTAMVYRKGLRLSSQARQSHTSGEIVNYMAVDVQRVGDYSWYLHDIWVLPLQIILALAILYKNVGIASVATLIATIISIFVTVPVAKIQEDYQDKLMAAKDERMRKTSECLRNMRILKLQAWEDRYRLKLEEMRDVEFKWLKKALYSQAFITFIFWSSPIFVSAATFATSILLGGQLTAGSVLSALATFRILQEPLRNFPDLVSMMAQTKVSLDRISGFLLEDELQEDATIVLPRGMTSLAVEIKDGEFCWDLSSLRPTLSGIRMRVEQGMRVAVCGMVGSGKSSFLSCILGEIPKICGEEYILTALVSKTVIFVTHQVEFLPVANLILVLKEGRIIQAGKYDELLQAGTDFETLVAAHHEAIEAMDIPNHSPEGSDESTSLNGSVIKCDVAGNNIDSLAKEVRESASVSDQKAIKEKKKAKRSKKKQLVQEEERVRGRVSMKVYLSYMAAAYKGLLIPLIIVAQALFQFLQIASSWWMAWANPQTAGDQPKVSPMVLLVVYMALAFGSSWFIFVRALLVATFGLAAAQKLFLNMLRSVFRAPMSFFDSTPAGRILNRVSIDQSVVDLDIPFRLGGFASTTIQLVGIVGVMTEVTWQVLLLVLPMTVACLWMQKYYMASSRELVRIVSIQKSPVINLFGESIAGAATIRGFGQEKRFMKRNLYLLDCFARPFFCSLAAIEWLCLRMELLSTFVFAFCMILLVSFPHGSIDPSMAGLAVTYGLNLNARLSRWILSFCKLENKIISIERIYQYSQIPSEAPPTIDDSRPPSSWPGNGTIDIIDLKALDKSQLGDSVREKEQKLDTPGRVAEFDTPARLLEDKSSLFLKLVTEYSSRSSGIPDF</sequence>
<dbReference type="InterPro" id="IPR044746">
    <property type="entry name" value="ABCC_6TM_D1"/>
</dbReference>
<dbReference type="InParanoid" id="A0A7J7BZP5"/>
<gene>
    <name evidence="15" type="ORF">HS088_TW22G00672</name>
</gene>
<dbReference type="EMBL" id="JAAARO010000022">
    <property type="protein sequence ID" value="KAF5726986.1"/>
    <property type="molecule type" value="Genomic_DNA"/>
</dbReference>
<dbReference type="PROSITE" id="PS50929">
    <property type="entry name" value="ABC_TM1F"/>
    <property type="match status" value="2"/>
</dbReference>
<feature type="transmembrane region" description="Helical" evidence="13">
    <location>
        <begin position="337"/>
        <end position="358"/>
    </location>
</feature>
<dbReference type="Gene3D" id="1.20.1560.10">
    <property type="entry name" value="ABC transporter type 1, transmembrane domain"/>
    <property type="match status" value="2"/>
</dbReference>
<dbReference type="GO" id="GO:0005524">
    <property type="term" value="F:ATP binding"/>
    <property type="evidence" value="ECO:0007669"/>
    <property type="project" value="UniProtKB-KW"/>
</dbReference>
<evidence type="ECO:0000256" key="13">
    <source>
        <dbReference type="SAM" id="Phobius"/>
    </source>
</evidence>
<comment type="subcellular location">
    <subcellularLocation>
        <location evidence="1">Membrane</location>
        <topology evidence="1">Multi-pass membrane protein</topology>
    </subcellularLocation>
</comment>
<evidence type="ECO:0000256" key="9">
    <source>
        <dbReference type="ARBA" id="ARBA00022967"/>
    </source>
</evidence>
<evidence type="ECO:0000256" key="8">
    <source>
        <dbReference type="ARBA" id="ARBA00022840"/>
    </source>
</evidence>
<organism evidence="15 16">
    <name type="scientific">Tripterygium wilfordii</name>
    <name type="common">Thunder God vine</name>
    <dbReference type="NCBI Taxonomy" id="458696"/>
    <lineage>
        <taxon>Eukaryota</taxon>
        <taxon>Viridiplantae</taxon>
        <taxon>Streptophyta</taxon>
        <taxon>Embryophyta</taxon>
        <taxon>Tracheophyta</taxon>
        <taxon>Spermatophyta</taxon>
        <taxon>Magnoliopsida</taxon>
        <taxon>eudicotyledons</taxon>
        <taxon>Gunneridae</taxon>
        <taxon>Pentapetalae</taxon>
        <taxon>rosids</taxon>
        <taxon>fabids</taxon>
        <taxon>Celastrales</taxon>
        <taxon>Celastraceae</taxon>
        <taxon>Tripterygium</taxon>
    </lineage>
</organism>
<dbReference type="PANTHER" id="PTHR24223">
    <property type="entry name" value="ATP-BINDING CASSETTE SUB-FAMILY C"/>
    <property type="match status" value="1"/>
</dbReference>
<feature type="transmembrane region" description="Helical" evidence="13">
    <location>
        <begin position="472"/>
        <end position="492"/>
    </location>
</feature>